<name>A0A165I4H0_XYLHT</name>
<gene>
    <name evidence="1" type="ORF">L228DRAFT_237308</name>
</gene>
<proteinExistence type="predicted"/>
<organism evidence="1 2">
    <name type="scientific">Xylona heveae (strain CBS 132557 / TC161)</name>
    <dbReference type="NCBI Taxonomy" id="1328760"/>
    <lineage>
        <taxon>Eukaryota</taxon>
        <taxon>Fungi</taxon>
        <taxon>Dikarya</taxon>
        <taxon>Ascomycota</taxon>
        <taxon>Pezizomycotina</taxon>
        <taxon>Xylonomycetes</taxon>
        <taxon>Xylonales</taxon>
        <taxon>Xylonaceae</taxon>
        <taxon>Xylona</taxon>
    </lineage>
</organism>
<dbReference type="Gene3D" id="3.30.70.100">
    <property type="match status" value="2"/>
</dbReference>
<accession>A0A165I4H0</accession>
<dbReference type="InParanoid" id="A0A165I4H0"/>
<dbReference type="OrthoDB" id="3830579at2759"/>
<keyword evidence="2" id="KW-1185">Reference proteome</keyword>
<dbReference type="RefSeq" id="XP_018189924.1">
    <property type="nucleotide sequence ID" value="XM_018330918.1"/>
</dbReference>
<dbReference type="AlphaFoldDB" id="A0A165I4H0"/>
<dbReference type="OMA" id="TEFSYVT"/>
<reference evidence="1 2" key="1">
    <citation type="journal article" date="2016" name="Fungal Biol.">
        <title>The genome of Xylona heveae provides a window into fungal endophytism.</title>
        <authorList>
            <person name="Gazis R."/>
            <person name="Kuo A."/>
            <person name="Riley R."/>
            <person name="LaButti K."/>
            <person name="Lipzen A."/>
            <person name="Lin J."/>
            <person name="Amirebrahimi M."/>
            <person name="Hesse C.N."/>
            <person name="Spatafora J.W."/>
            <person name="Henrissat B."/>
            <person name="Hainaut M."/>
            <person name="Grigoriev I.V."/>
            <person name="Hibbett D.S."/>
        </authorList>
    </citation>
    <scope>NUCLEOTIDE SEQUENCE [LARGE SCALE GENOMIC DNA]</scope>
    <source>
        <strain evidence="1 2">TC161</strain>
    </source>
</reference>
<protein>
    <recommendedName>
        <fullName evidence="3">ABM domain-containing protein</fullName>
    </recommendedName>
</protein>
<dbReference type="Proteomes" id="UP000076632">
    <property type="component" value="Unassembled WGS sequence"/>
</dbReference>
<evidence type="ECO:0000313" key="2">
    <source>
        <dbReference type="Proteomes" id="UP000076632"/>
    </source>
</evidence>
<dbReference type="STRING" id="1328760.A0A165I4H0"/>
<evidence type="ECO:0000313" key="1">
    <source>
        <dbReference type="EMBL" id="KZF24369.1"/>
    </source>
</evidence>
<dbReference type="InterPro" id="IPR011008">
    <property type="entry name" value="Dimeric_a/b-barrel"/>
</dbReference>
<dbReference type="EMBL" id="KV407456">
    <property type="protein sequence ID" value="KZF24369.1"/>
    <property type="molecule type" value="Genomic_DNA"/>
</dbReference>
<dbReference type="GeneID" id="28896055"/>
<sequence>MSETTEIAFVSFQPGVSVEDVSSPAGRIWQDMFNNTLDIQGSRSAYWGRVVENPSAAILLVNWDSLSSHTSFQNTPEYAPQIRAVTSLLSSSPLLYHITLDQKALSRALSKTNSFVTEIATWYFPPTITETQQSEFEKHVADLCVEAAKIDGFVPGGTASGWGLEEIKNPKTPEGEEAQDVKSYTLFCAWENVDAHMRFRDTEGFKRTIAPLREKSAAVEMRHVAFGEALRQGAEGRPLGS</sequence>
<dbReference type="SUPFAM" id="SSF54909">
    <property type="entry name" value="Dimeric alpha+beta barrel"/>
    <property type="match status" value="1"/>
</dbReference>
<evidence type="ECO:0008006" key="3">
    <source>
        <dbReference type="Google" id="ProtNLM"/>
    </source>
</evidence>